<name>A0ABS3JLY8_9BACT</name>
<comment type="caution">
    <text evidence="4">The sequence shown here is derived from an EMBL/GenBank/DDBJ whole genome shotgun (WGS) entry which is preliminary data.</text>
</comment>
<gene>
    <name evidence="4" type="ORF">J2I46_20705</name>
</gene>
<feature type="domain" description="HTH tetR-type" evidence="3">
    <location>
        <begin position="6"/>
        <end position="66"/>
    </location>
</feature>
<organism evidence="4 5">
    <name type="scientific">Fibrella forsythiae</name>
    <dbReference type="NCBI Taxonomy" id="2817061"/>
    <lineage>
        <taxon>Bacteria</taxon>
        <taxon>Pseudomonadati</taxon>
        <taxon>Bacteroidota</taxon>
        <taxon>Cytophagia</taxon>
        <taxon>Cytophagales</taxon>
        <taxon>Spirosomataceae</taxon>
        <taxon>Fibrella</taxon>
    </lineage>
</organism>
<evidence type="ECO:0000256" key="1">
    <source>
        <dbReference type="ARBA" id="ARBA00023125"/>
    </source>
</evidence>
<dbReference type="RefSeq" id="WP_207330957.1">
    <property type="nucleotide sequence ID" value="NZ_JAFMYW010000006.1"/>
</dbReference>
<evidence type="ECO:0000313" key="5">
    <source>
        <dbReference type="Proteomes" id="UP000664628"/>
    </source>
</evidence>
<keyword evidence="1 2" id="KW-0238">DNA-binding</keyword>
<dbReference type="Gene3D" id="1.10.357.10">
    <property type="entry name" value="Tetracycline Repressor, domain 2"/>
    <property type="match status" value="1"/>
</dbReference>
<evidence type="ECO:0000313" key="4">
    <source>
        <dbReference type="EMBL" id="MBO0951020.1"/>
    </source>
</evidence>
<dbReference type="SUPFAM" id="SSF46689">
    <property type="entry name" value="Homeodomain-like"/>
    <property type="match status" value="1"/>
</dbReference>
<accession>A0ABS3JLY8</accession>
<keyword evidence="5" id="KW-1185">Reference proteome</keyword>
<evidence type="ECO:0000256" key="2">
    <source>
        <dbReference type="PROSITE-ProRule" id="PRU00335"/>
    </source>
</evidence>
<feature type="DNA-binding region" description="H-T-H motif" evidence="2">
    <location>
        <begin position="29"/>
        <end position="48"/>
    </location>
</feature>
<protein>
    <submittedName>
        <fullName evidence="4">TetR/AcrR family transcriptional regulator</fullName>
    </submittedName>
</protein>
<dbReference type="EMBL" id="JAFMYW010000006">
    <property type="protein sequence ID" value="MBO0951020.1"/>
    <property type="molecule type" value="Genomic_DNA"/>
</dbReference>
<dbReference type="PROSITE" id="PS50977">
    <property type="entry name" value="HTH_TETR_2"/>
    <property type="match status" value="1"/>
</dbReference>
<dbReference type="InterPro" id="IPR009057">
    <property type="entry name" value="Homeodomain-like_sf"/>
</dbReference>
<reference evidence="4 5" key="1">
    <citation type="submission" date="2021-03" db="EMBL/GenBank/DDBJ databases">
        <title>Fibrella sp. HMF5405 genome sequencing and assembly.</title>
        <authorList>
            <person name="Kang H."/>
            <person name="Kim H."/>
            <person name="Bae S."/>
            <person name="Joh K."/>
        </authorList>
    </citation>
    <scope>NUCLEOTIDE SEQUENCE [LARGE SCALE GENOMIC DNA]</scope>
    <source>
        <strain evidence="4 5">HMF5405</strain>
    </source>
</reference>
<sequence>MTRDRVRTEQRLIDAVHELVIEGGFEQVRINRVSQRARVNKILIYRYFGGLDGLINAYYQKYQPVVTAPPIDLEKLSGATLDEFFQACSNFILAEFRLLRTNPQAQEFLRNDLINNQNGATNLVAFQKEEQIRVMIEKLGELIQSKYGRSFAAIIISGMTMLTFMAHDKRTVMGIDMGTDAGWNEIEAAIERIFYGVSLATKERLGHDVLPVVTLSDSEQPA</sequence>
<dbReference type="Pfam" id="PF00440">
    <property type="entry name" value="TetR_N"/>
    <property type="match status" value="1"/>
</dbReference>
<proteinExistence type="predicted"/>
<dbReference type="Proteomes" id="UP000664628">
    <property type="component" value="Unassembled WGS sequence"/>
</dbReference>
<evidence type="ECO:0000259" key="3">
    <source>
        <dbReference type="PROSITE" id="PS50977"/>
    </source>
</evidence>
<dbReference type="InterPro" id="IPR001647">
    <property type="entry name" value="HTH_TetR"/>
</dbReference>